<evidence type="ECO:0000313" key="3">
    <source>
        <dbReference type="Proteomes" id="UP000270296"/>
    </source>
</evidence>
<dbReference type="WBParaSite" id="SBAD_0000541901-mRNA-1">
    <property type="protein sequence ID" value="SBAD_0000541901-mRNA-1"/>
    <property type="gene ID" value="SBAD_0000541901"/>
</dbReference>
<dbReference type="InterPro" id="IPR000998">
    <property type="entry name" value="MAM_dom"/>
</dbReference>
<keyword evidence="3" id="KW-1185">Reference proteome</keyword>
<accession>A0A183INL2</accession>
<dbReference type="Gene3D" id="2.60.120.200">
    <property type="match status" value="1"/>
</dbReference>
<gene>
    <name evidence="2" type="ORF">SBAD_LOCUS5208</name>
</gene>
<reference evidence="4" key="1">
    <citation type="submission" date="2016-06" db="UniProtKB">
        <authorList>
            <consortium name="WormBaseParasite"/>
        </authorList>
    </citation>
    <scope>IDENTIFICATION</scope>
</reference>
<dbReference type="EMBL" id="UZAM01008826">
    <property type="protein sequence ID" value="VDP06583.1"/>
    <property type="molecule type" value="Genomic_DNA"/>
</dbReference>
<sequence length="263" mass="29647">MNHHHDGRIAVYSEKETNTRETVWQMTGNAKLGGPNWQKVRIPLPLSKTATKLVISANLLKVNQYVALDDFQIVNGEGQAMGCVVEPRTRSWKEWKLTDGLEQNFSGNNLRDDPTNQKLLSAVNWTSLDATLGGKSAELYSFLRKFRQATGSKLNVQERVAMGKDIMRMIAQKHQSKEHSVMTDYEAMLKKIMPETGTWKPLTVAQEVNKANATTNPDPWGVNQLLYEMAKDLLNLSGIFPQEASNMDSAHETGENWLRKIFG</sequence>
<feature type="domain" description="MAM" evidence="1">
    <location>
        <begin position="1"/>
        <end position="85"/>
    </location>
</feature>
<dbReference type="AlphaFoldDB" id="A0A183INL2"/>
<organism evidence="4">
    <name type="scientific">Soboliphyme baturini</name>
    <dbReference type="NCBI Taxonomy" id="241478"/>
    <lineage>
        <taxon>Eukaryota</taxon>
        <taxon>Metazoa</taxon>
        <taxon>Ecdysozoa</taxon>
        <taxon>Nematoda</taxon>
        <taxon>Enoplea</taxon>
        <taxon>Dorylaimia</taxon>
        <taxon>Dioctophymatida</taxon>
        <taxon>Dioctophymatoidea</taxon>
        <taxon>Soboliphymatidae</taxon>
        <taxon>Soboliphyme</taxon>
    </lineage>
</organism>
<evidence type="ECO:0000313" key="4">
    <source>
        <dbReference type="WBParaSite" id="SBAD_0000541901-mRNA-1"/>
    </source>
</evidence>
<dbReference type="Proteomes" id="UP000270296">
    <property type="component" value="Unassembled WGS sequence"/>
</dbReference>
<name>A0A183INL2_9BILA</name>
<protein>
    <submittedName>
        <fullName evidence="4">MAM domain-containing protein</fullName>
    </submittedName>
</protein>
<evidence type="ECO:0000259" key="1">
    <source>
        <dbReference type="PROSITE" id="PS50060"/>
    </source>
</evidence>
<evidence type="ECO:0000313" key="2">
    <source>
        <dbReference type="EMBL" id="VDP06583.1"/>
    </source>
</evidence>
<reference evidence="2 3" key="2">
    <citation type="submission" date="2018-11" db="EMBL/GenBank/DDBJ databases">
        <authorList>
            <consortium name="Pathogen Informatics"/>
        </authorList>
    </citation>
    <scope>NUCLEOTIDE SEQUENCE [LARGE SCALE GENOMIC DNA]</scope>
</reference>
<dbReference type="PROSITE" id="PS50060">
    <property type="entry name" value="MAM_2"/>
    <property type="match status" value="1"/>
</dbReference>
<proteinExistence type="predicted"/>
<dbReference type="GO" id="GO:0016020">
    <property type="term" value="C:membrane"/>
    <property type="evidence" value="ECO:0007669"/>
    <property type="project" value="InterPro"/>
</dbReference>